<accession>A0ABW7EZ45</accession>
<evidence type="ECO:0000313" key="1">
    <source>
        <dbReference type="EMBL" id="MFG6429648.1"/>
    </source>
</evidence>
<organism evidence="1 2">
    <name type="scientific">Pelomonas parva</name>
    <dbReference type="NCBI Taxonomy" id="3299032"/>
    <lineage>
        <taxon>Bacteria</taxon>
        <taxon>Pseudomonadati</taxon>
        <taxon>Pseudomonadota</taxon>
        <taxon>Betaproteobacteria</taxon>
        <taxon>Burkholderiales</taxon>
        <taxon>Sphaerotilaceae</taxon>
        <taxon>Roseateles</taxon>
    </lineage>
</organism>
<protein>
    <submittedName>
        <fullName evidence="1">Uncharacterized protein</fullName>
    </submittedName>
</protein>
<dbReference type="EMBL" id="JBIGHV010000002">
    <property type="protein sequence ID" value="MFG6429648.1"/>
    <property type="molecule type" value="Genomic_DNA"/>
</dbReference>
<reference evidence="1 2" key="1">
    <citation type="submission" date="2024-08" db="EMBL/GenBank/DDBJ databases">
        <authorList>
            <person name="Lu H."/>
        </authorList>
    </citation>
    <scope>NUCLEOTIDE SEQUENCE [LARGE SCALE GENOMIC DNA]</scope>
    <source>
        <strain evidence="1 2">LYH14W</strain>
    </source>
</reference>
<proteinExistence type="predicted"/>
<gene>
    <name evidence="1" type="ORF">ACG00Y_06985</name>
</gene>
<dbReference type="Proteomes" id="UP001606210">
    <property type="component" value="Unassembled WGS sequence"/>
</dbReference>
<keyword evidence="2" id="KW-1185">Reference proteome</keyword>
<evidence type="ECO:0000313" key="2">
    <source>
        <dbReference type="Proteomes" id="UP001606210"/>
    </source>
</evidence>
<dbReference type="RefSeq" id="WP_394477262.1">
    <property type="nucleotide sequence ID" value="NZ_JBIGHV010000002.1"/>
</dbReference>
<sequence length="175" mass="19035">MTDFKTLQLPVRDGDGAAKHIPWRWALGLFRQDEYELLGAWPAHVPLPTVAHELHDRGIEHIKAISAEKGVDCTSTYPDAVAWSASGDADAASTFGPRRRAALQSATATAERLQASLTRAIKRQAPFADEGAAVAFLMHALENADRQLQGLPRLRFKTSLRRSRAVGTPASQQAA</sequence>
<comment type="caution">
    <text evidence="1">The sequence shown here is derived from an EMBL/GenBank/DDBJ whole genome shotgun (WGS) entry which is preliminary data.</text>
</comment>
<name>A0ABW7EZ45_9BURK</name>